<keyword evidence="3" id="KW-0946">Virion</keyword>
<evidence type="ECO:0000313" key="4">
    <source>
        <dbReference type="EMBL" id="QDH87595.1"/>
    </source>
</evidence>
<evidence type="ECO:0000256" key="2">
    <source>
        <dbReference type="ARBA" id="ARBA00022561"/>
    </source>
</evidence>
<dbReference type="GO" id="GO:0019028">
    <property type="term" value="C:viral capsid"/>
    <property type="evidence" value="ECO:0007669"/>
    <property type="project" value="UniProtKB-KW"/>
</dbReference>
<evidence type="ECO:0000256" key="3">
    <source>
        <dbReference type="ARBA" id="ARBA00022844"/>
    </source>
</evidence>
<dbReference type="EMBL" id="MN033497">
    <property type="protein sequence ID" value="QDH87595.1"/>
    <property type="molecule type" value="Genomic_RNA"/>
</dbReference>
<keyword evidence="2" id="KW-0167">Capsid protein</keyword>
<dbReference type="Gene3D" id="3.30.380.10">
    <property type="entry name" value="MS2 Viral Coat Protein"/>
    <property type="match status" value="1"/>
</dbReference>
<gene>
    <name evidence="4" type="ORF">H1Rhizo27823_000003</name>
</gene>
<protein>
    <submittedName>
        <fullName evidence="4">Uncharacterized protein</fullName>
    </submittedName>
</protein>
<evidence type="ECO:0000256" key="1">
    <source>
        <dbReference type="ARBA" id="ARBA00004328"/>
    </source>
</evidence>
<organism evidence="4">
    <name type="scientific">Leviviridae sp</name>
    <dbReference type="NCBI Taxonomy" id="2027243"/>
    <lineage>
        <taxon>Viruses</taxon>
        <taxon>Riboviria</taxon>
        <taxon>Orthornavirae</taxon>
        <taxon>Lenarviricota</taxon>
        <taxon>Leviviricetes</taxon>
        <taxon>Norzivirales</taxon>
        <taxon>Fiersviridae</taxon>
    </lineage>
</organism>
<accession>A0A514D1W6</accession>
<reference evidence="4" key="1">
    <citation type="submission" date="2019-05" db="EMBL/GenBank/DDBJ databases">
        <title>Metatranscriptomic reconstruction reveals RNA viruses with the potential to shape carbon cycling in soil.</title>
        <authorList>
            <person name="Starr E.P."/>
            <person name="Nuccio E."/>
            <person name="Pett-Ridge J."/>
            <person name="Banfield J.F."/>
            <person name="Firestone M.K."/>
        </authorList>
    </citation>
    <scope>NUCLEOTIDE SEQUENCE</scope>
    <source>
        <strain evidence="4">H1_Rhizo_27_scaffold_823</strain>
    </source>
</reference>
<comment type="subcellular location">
    <subcellularLocation>
        <location evidence="1">Virion</location>
    </subcellularLocation>
</comment>
<proteinExistence type="predicted"/>
<name>A0A514D1W6_9VIRU</name>
<dbReference type="InterPro" id="IPR015954">
    <property type="entry name" value="Phage_RNA-type_capsid"/>
</dbReference>
<sequence>MPTAVDLTVKKNDGTTDIVYNVVAASGGDKAPAVFRCNAATGTLGQKPVFSVSARSNAAGTVRRVDISGSYPSVYTNTGTGQTEVRSVMSFQASFAVPQNVATADMNEFSAQMCNLLANATIKSAISTGFAPT</sequence>